<protein>
    <submittedName>
        <fullName evidence="4">Non-heme dioxygenase N-terminal domain containing protein</fullName>
    </submittedName>
</protein>
<name>A0A2P5FML9_TREOI</name>
<evidence type="ECO:0000256" key="1">
    <source>
        <dbReference type="ARBA" id="ARBA00022723"/>
    </source>
</evidence>
<dbReference type="InParanoid" id="A0A2P5FML9"/>
<dbReference type="PANTHER" id="PTHR47990">
    <property type="entry name" value="2-OXOGLUTARATE (2OG) AND FE(II)-DEPENDENT OXYGENASE SUPERFAMILY PROTEIN-RELATED"/>
    <property type="match status" value="1"/>
</dbReference>
<accession>A0A2P5FML9</accession>
<feature type="domain" description="Non-haem dioxygenase N-terminal" evidence="3">
    <location>
        <begin position="38"/>
        <end position="135"/>
    </location>
</feature>
<dbReference type="InterPro" id="IPR026992">
    <property type="entry name" value="DIOX_N"/>
</dbReference>
<evidence type="ECO:0000256" key="2">
    <source>
        <dbReference type="ARBA" id="ARBA00023004"/>
    </source>
</evidence>
<organism evidence="4 5">
    <name type="scientific">Trema orientale</name>
    <name type="common">Charcoal tree</name>
    <name type="synonym">Celtis orientalis</name>
    <dbReference type="NCBI Taxonomy" id="63057"/>
    <lineage>
        <taxon>Eukaryota</taxon>
        <taxon>Viridiplantae</taxon>
        <taxon>Streptophyta</taxon>
        <taxon>Embryophyta</taxon>
        <taxon>Tracheophyta</taxon>
        <taxon>Spermatophyta</taxon>
        <taxon>Magnoliopsida</taxon>
        <taxon>eudicotyledons</taxon>
        <taxon>Gunneridae</taxon>
        <taxon>Pentapetalae</taxon>
        <taxon>rosids</taxon>
        <taxon>fabids</taxon>
        <taxon>Rosales</taxon>
        <taxon>Cannabaceae</taxon>
        <taxon>Trema</taxon>
    </lineage>
</organism>
<dbReference type="OrthoDB" id="288590at2759"/>
<comment type="caution">
    <text evidence="4">The sequence shown here is derived from an EMBL/GenBank/DDBJ whole genome shotgun (WGS) entry which is preliminary data.</text>
</comment>
<keyword evidence="1" id="KW-0479">Metal-binding</keyword>
<keyword evidence="2" id="KW-0408">Iron</keyword>
<proteinExistence type="predicted"/>
<dbReference type="AlphaFoldDB" id="A0A2P5FML9"/>
<evidence type="ECO:0000313" key="4">
    <source>
        <dbReference type="EMBL" id="PON99051.1"/>
    </source>
</evidence>
<gene>
    <name evidence="4" type="ORF">TorRG33x02_052880</name>
</gene>
<keyword evidence="5" id="KW-1185">Reference proteome</keyword>
<dbReference type="Proteomes" id="UP000237000">
    <property type="component" value="Unassembled WGS sequence"/>
</dbReference>
<evidence type="ECO:0000259" key="3">
    <source>
        <dbReference type="Pfam" id="PF14226"/>
    </source>
</evidence>
<dbReference type="Gene3D" id="2.60.120.330">
    <property type="entry name" value="B-lactam Antibiotic, Isopenicillin N Synthase, Chain"/>
    <property type="match status" value="1"/>
</dbReference>
<dbReference type="InterPro" id="IPR050231">
    <property type="entry name" value="Iron_ascorbate_oxido_reductase"/>
</dbReference>
<keyword evidence="4" id="KW-0560">Oxidoreductase</keyword>
<dbReference type="GO" id="GO:0051213">
    <property type="term" value="F:dioxygenase activity"/>
    <property type="evidence" value="ECO:0007669"/>
    <property type="project" value="UniProtKB-KW"/>
</dbReference>
<dbReference type="Pfam" id="PF14226">
    <property type="entry name" value="DIOX_N"/>
    <property type="match status" value="1"/>
</dbReference>
<sequence length="151" mass="17552">MESFLLARDSTPISLSPDFILPEEKRPQLSQVSTLDSIPIIDLSVEYQDVQKISQACEEYGFFQVINHGVPQDLCKRMLTSISDLFKLPPQERSKLFTTDHTKEAKIINYFLKSQIEDKVTMWSENFNYTWDPTGDFATLLPENPPHYRYN</sequence>
<dbReference type="GO" id="GO:0046872">
    <property type="term" value="F:metal ion binding"/>
    <property type="evidence" value="ECO:0007669"/>
    <property type="project" value="UniProtKB-KW"/>
</dbReference>
<evidence type="ECO:0000313" key="5">
    <source>
        <dbReference type="Proteomes" id="UP000237000"/>
    </source>
</evidence>
<reference evidence="5" key="1">
    <citation type="submission" date="2016-06" db="EMBL/GenBank/DDBJ databases">
        <title>Parallel loss of symbiosis genes in relatives of nitrogen-fixing non-legume Parasponia.</title>
        <authorList>
            <person name="Van Velzen R."/>
            <person name="Holmer R."/>
            <person name="Bu F."/>
            <person name="Rutten L."/>
            <person name="Van Zeijl A."/>
            <person name="Liu W."/>
            <person name="Santuari L."/>
            <person name="Cao Q."/>
            <person name="Sharma T."/>
            <person name="Shen D."/>
            <person name="Roswanjaya Y."/>
            <person name="Wardhani T."/>
            <person name="Kalhor M.S."/>
            <person name="Jansen J."/>
            <person name="Van den Hoogen J."/>
            <person name="Gungor B."/>
            <person name="Hartog M."/>
            <person name="Hontelez J."/>
            <person name="Verver J."/>
            <person name="Yang W.-C."/>
            <person name="Schijlen E."/>
            <person name="Repin R."/>
            <person name="Schilthuizen M."/>
            <person name="Schranz E."/>
            <person name="Heidstra R."/>
            <person name="Miyata K."/>
            <person name="Fedorova E."/>
            <person name="Kohlen W."/>
            <person name="Bisseling T."/>
            <person name="Smit S."/>
            <person name="Geurts R."/>
        </authorList>
    </citation>
    <scope>NUCLEOTIDE SEQUENCE [LARGE SCALE GENOMIC DNA]</scope>
    <source>
        <strain evidence="5">cv. RG33-2</strain>
    </source>
</reference>
<dbReference type="SUPFAM" id="SSF51197">
    <property type="entry name" value="Clavaminate synthase-like"/>
    <property type="match status" value="1"/>
</dbReference>
<keyword evidence="4" id="KW-0223">Dioxygenase</keyword>
<dbReference type="EMBL" id="JXTC01000021">
    <property type="protein sequence ID" value="PON99051.1"/>
    <property type="molecule type" value="Genomic_DNA"/>
</dbReference>
<dbReference type="InterPro" id="IPR027443">
    <property type="entry name" value="IPNS-like_sf"/>
</dbReference>